<evidence type="ECO:0000313" key="2">
    <source>
        <dbReference type="Proteomes" id="UP001164746"/>
    </source>
</evidence>
<sequence length="313" mass="34215">FVSQFFTPNLTDVRAPDYGTQKHKRDNLGASVLPLSSSYNLNLALRRAFPPPCLNEAGEDSINDSILELLYFIAHLLTTCTETSTMPIPDWSPVFLALGSAQPKFMLIQGCSTPNSGNSNIPNGSLSPDNGSSKLKVMLNQGCSTPNSGGSNIPNGSLSPDNGSSKLKVMLIHGCLTPNSGNSNIPNGSLSPDNGSSKLKVMLIQGCSNLEQWQLDLRVNNDRCDFTYKYFLGLVSKNNRPRHSLSNSITVCPNSVTVFESITNLSFATGWYSRTYLLLQIKLASDKISESGKPRGYAFIEYEHERDMHYCSN</sequence>
<gene>
    <name evidence="1" type="ORF">MAR_008681</name>
</gene>
<accession>A0ABY7DZU0</accession>
<keyword evidence="2" id="KW-1185">Reference proteome</keyword>
<reference evidence="1" key="1">
    <citation type="submission" date="2022-11" db="EMBL/GenBank/DDBJ databases">
        <title>Centuries of genome instability and evolution in soft-shell clam transmissible cancer (bioRxiv).</title>
        <authorList>
            <person name="Hart S.F.M."/>
            <person name="Yonemitsu M.A."/>
            <person name="Giersch R.M."/>
            <person name="Beal B.F."/>
            <person name="Arriagada G."/>
            <person name="Davis B.W."/>
            <person name="Ostrander E.A."/>
            <person name="Goff S.P."/>
            <person name="Metzger M.J."/>
        </authorList>
    </citation>
    <scope>NUCLEOTIDE SEQUENCE</scope>
    <source>
        <strain evidence="1">MELC-2E11</strain>
        <tissue evidence="1">Siphon/mantle</tissue>
    </source>
</reference>
<organism evidence="1 2">
    <name type="scientific">Mya arenaria</name>
    <name type="common">Soft-shell clam</name>
    <dbReference type="NCBI Taxonomy" id="6604"/>
    <lineage>
        <taxon>Eukaryota</taxon>
        <taxon>Metazoa</taxon>
        <taxon>Spiralia</taxon>
        <taxon>Lophotrochozoa</taxon>
        <taxon>Mollusca</taxon>
        <taxon>Bivalvia</taxon>
        <taxon>Autobranchia</taxon>
        <taxon>Heteroconchia</taxon>
        <taxon>Euheterodonta</taxon>
        <taxon>Imparidentia</taxon>
        <taxon>Neoheterodontei</taxon>
        <taxon>Myida</taxon>
        <taxon>Myoidea</taxon>
        <taxon>Myidae</taxon>
        <taxon>Mya</taxon>
    </lineage>
</organism>
<name>A0ABY7DZU0_MYAAR</name>
<protein>
    <submittedName>
        <fullName evidence="1">Uncharacterized protein</fullName>
    </submittedName>
</protein>
<proteinExistence type="predicted"/>
<feature type="non-terminal residue" evidence="1">
    <location>
        <position position="1"/>
    </location>
</feature>
<evidence type="ECO:0000313" key="1">
    <source>
        <dbReference type="EMBL" id="WAR02123.1"/>
    </source>
</evidence>
<dbReference type="Proteomes" id="UP001164746">
    <property type="component" value="Chromosome 4"/>
</dbReference>
<dbReference type="EMBL" id="CP111015">
    <property type="protein sequence ID" value="WAR02123.1"/>
    <property type="molecule type" value="Genomic_DNA"/>
</dbReference>